<keyword evidence="2" id="KW-0732">Signal</keyword>
<comment type="similarity">
    <text evidence="1">Belongs to the virb1 family.</text>
</comment>
<accession>A0A6N1VI99</accession>
<name>A0A6N1VI99_9HYPH</name>
<evidence type="ECO:0000256" key="2">
    <source>
        <dbReference type="SAM" id="SignalP"/>
    </source>
</evidence>
<evidence type="ECO:0000256" key="1">
    <source>
        <dbReference type="ARBA" id="ARBA00009387"/>
    </source>
</evidence>
<evidence type="ECO:0000313" key="4">
    <source>
        <dbReference type="EMBL" id="QKV20686.1"/>
    </source>
</evidence>
<protein>
    <submittedName>
        <fullName evidence="4">Transglycosylase SLT domain-containing protein</fullName>
    </submittedName>
</protein>
<dbReference type="AlphaFoldDB" id="A0A6N1VI99"/>
<sequence length="189" mass="20804">MLVGAGLAATAALSSSPAVAAGSEQAGICERHVSRAARKYGIPLGIFYAVGLTESGRKGGLHPFAMNIAGEARFPATVEMAMREFHDARRRGIRLIDMGCMQINHYYHRENFPSDLAMFDPARNVEYAAKFLKELKDKHKTWSMAVARYHAGPDNDPAQKKYVCRVIGNMVAAGIGKWTPESRSFCNRK</sequence>
<feature type="domain" description="Transglycosylase SLT" evidence="3">
    <location>
        <begin position="34"/>
        <end position="162"/>
    </location>
</feature>
<dbReference type="InterPro" id="IPR023346">
    <property type="entry name" value="Lysozyme-like_dom_sf"/>
</dbReference>
<organism evidence="4 5">
    <name type="scientific">Oricola thermophila</name>
    <dbReference type="NCBI Taxonomy" id="2742145"/>
    <lineage>
        <taxon>Bacteria</taxon>
        <taxon>Pseudomonadati</taxon>
        <taxon>Pseudomonadota</taxon>
        <taxon>Alphaproteobacteria</taxon>
        <taxon>Hyphomicrobiales</taxon>
        <taxon>Ahrensiaceae</taxon>
        <taxon>Oricola</taxon>
    </lineage>
</organism>
<feature type="signal peptide" evidence="2">
    <location>
        <begin position="1"/>
        <end position="20"/>
    </location>
</feature>
<evidence type="ECO:0000259" key="3">
    <source>
        <dbReference type="Pfam" id="PF01464"/>
    </source>
</evidence>
<reference evidence="4 5" key="1">
    <citation type="submission" date="2020-06" db="EMBL/GenBank/DDBJ databases">
        <title>Oricola thermophila sp. nov. isolated from a tidal sediments.</title>
        <authorList>
            <person name="Kwon K.K."/>
            <person name="Yang S.-H."/>
            <person name="Park M.-J."/>
        </authorList>
    </citation>
    <scope>NUCLEOTIDE SEQUENCE [LARGE SCALE GENOMIC DNA]</scope>
    <source>
        <strain evidence="4 5">MEBiC13590</strain>
    </source>
</reference>
<dbReference type="Gene3D" id="1.10.530.10">
    <property type="match status" value="1"/>
</dbReference>
<dbReference type="KEGG" id="orm:HTY61_14795"/>
<feature type="chain" id="PRO_5026877783" evidence="2">
    <location>
        <begin position="21"/>
        <end position="189"/>
    </location>
</feature>
<keyword evidence="5" id="KW-1185">Reference proteome</keyword>
<evidence type="ECO:0000313" key="5">
    <source>
        <dbReference type="Proteomes" id="UP000509367"/>
    </source>
</evidence>
<dbReference type="SUPFAM" id="SSF53955">
    <property type="entry name" value="Lysozyme-like"/>
    <property type="match status" value="1"/>
</dbReference>
<dbReference type="EMBL" id="CP054836">
    <property type="protein sequence ID" value="QKV20686.1"/>
    <property type="molecule type" value="Genomic_DNA"/>
</dbReference>
<gene>
    <name evidence="4" type="ORF">HTY61_14795</name>
</gene>
<dbReference type="Pfam" id="PF01464">
    <property type="entry name" value="SLT"/>
    <property type="match status" value="1"/>
</dbReference>
<dbReference type="Proteomes" id="UP000509367">
    <property type="component" value="Chromosome"/>
</dbReference>
<proteinExistence type="inferred from homology"/>
<dbReference type="InterPro" id="IPR008258">
    <property type="entry name" value="Transglycosylase_SLT_dom_1"/>
</dbReference>